<evidence type="ECO:0000256" key="2">
    <source>
        <dbReference type="ARBA" id="ARBA00022475"/>
    </source>
</evidence>
<evidence type="ECO:0000256" key="5">
    <source>
        <dbReference type="ARBA" id="ARBA00023136"/>
    </source>
</evidence>
<keyword evidence="3 6" id="KW-0812">Transmembrane</keyword>
<keyword evidence="8" id="KW-1185">Reference proteome</keyword>
<evidence type="ECO:0000256" key="3">
    <source>
        <dbReference type="ARBA" id="ARBA00022692"/>
    </source>
</evidence>
<evidence type="ECO:0000256" key="6">
    <source>
        <dbReference type="SAM" id="Phobius"/>
    </source>
</evidence>
<comment type="subcellular location">
    <subcellularLocation>
        <location evidence="1">Cell membrane</location>
        <topology evidence="1">Multi-pass membrane protein</topology>
    </subcellularLocation>
</comment>
<feature type="transmembrane region" description="Helical" evidence="6">
    <location>
        <begin position="424"/>
        <end position="447"/>
    </location>
</feature>
<dbReference type="Pfam" id="PF03739">
    <property type="entry name" value="LptF_LptG"/>
    <property type="match status" value="1"/>
</dbReference>
<dbReference type="Proteomes" id="UP000199580">
    <property type="component" value="Unassembled WGS sequence"/>
</dbReference>
<gene>
    <name evidence="7" type="ORF">SAMN04487935_1620</name>
</gene>
<dbReference type="OrthoDB" id="1096108at2"/>
<evidence type="ECO:0000313" key="7">
    <source>
        <dbReference type="EMBL" id="SDJ72400.1"/>
    </source>
</evidence>
<feature type="transmembrane region" description="Helical" evidence="6">
    <location>
        <begin position="56"/>
        <end position="81"/>
    </location>
</feature>
<sequence length="480" mass="54321">MKILDKYLLKTFISTFASVFVILFFIFILQTVWLFISELAGKDLDLILVLKFLLFAMPRIIPLVLPLSILLASIMTFGNLAENYEFAAMKSSGISLQRAMRSLTYFILILSVCAFFFANNVIPFAEYKFINFRKDIAQMKPAMAIAEGQFSDVGIYNIKVNKKSGENGNFLTGVTIHKKTNLYDGTKNVIKAKTGELLSNEKSNILKLVLNDGYYYEDVVPKKYEERNKLPFAKSSFKHYTINLDLSKLNNVEGADQEISNTNNMLNVRELKYTLDSLNKSYRKDVVSFADNIYQRTGINNIRSKSEGNVKLDPKKELLSDVAPEEKAQILKMASANISSSNFSIDGSKFELENKQKTINSHWIALYEKFVIAYACVLMFFIGAPLGAIIRKGGLGLPIVFAILIFIIYHFINTFGRKVAQENGIPPFLGAWMSSFILTPLALLLTYRATNDIGLINMDVVLLPFQKLFQKIFPPKKTKQ</sequence>
<dbReference type="RefSeq" id="WP_091393618.1">
    <property type="nucleotide sequence ID" value="NZ_BKAI01000003.1"/>
</dbReference>
<dbReference type="GO" id="GO:0043190">
    <property type="term" value="C:ATP-binding cassette (ABC) transporter complex"/>
    <property type="evidence" value="ECO:0007669"/>
    <property type="project" value="TreeGrafter"/>
</dbReference>
<proteinExistence type="predicted"/>
<dbReference type="GO" id="GO:0015920">
    <property type="term" value="P:lipopolysaccharide transport"/>
    <property type="evidence" value="ECO:0007669"/>
    <property type="project" value="TreeGrafter"/>
</dbReference>
<keyword evidence="4 6" id="KW-1133">Transmembrane helix</keyword>
<dbReference type="STRING" id="1128970.SAMN04487935_1620"/>
<dbReference type="EMBL" id="FNEZ01000002">
    <property type="protein sequence ID" value="SDJ72400.1"/>
    <property type="molecule type" value="Genomic_DNA"/>
</dbReference>
<feature type="transmembrane region" description="Helical" evidence="6">
    <location>
        <begin position="102"/>
        <end position="122"/>
    </location>
</feature>
<feature type="transmembrane region" description="Helical" evidence="6">
    <location>
        <begin position="395"/>
        <end position="412"/>
    </location>
</feature>
<dbReference type="PANTHER" id="PTHR33529">
    <property type="entry name" value="SLR0882 PROTEIN-RELATED"/>
    <property type="match status" value="1"/>
</dbReference>
<accession>A0A1G8W4H8</accession>
<keyword evidence="5 6" id="KW-0472">Membrane</keyword>
<dbReference type="PANTHER" id="PTHR33529:SF6">
    <property type="entry name" value="YJGP_YJGQ FAMILY PERMEASE"/>
    <property type="match status" value="1"/>
</dbReference>
<evidence type="ECO:0000256" key="4">
    <source>
        <dbReference type="ARBA" id="ARBA00022989"/>
    </source>
</evidence>
<dbReference type="InterPro" id="IPR005495">
    <property type="entry name" value="LptG/LptF_permease"/>
</dbReference>
<evidence type="ECO:0000313" key="8">
    <source>
        <dbReference type="Proteomes" id="UP000199580"/>
    </source>
</evidence>
<reference evidence="7 8" key="1">
    <citation type="submission" date="2016-10" db="EMBL/GenBank/DDBJ databases">
        <authorList>
            <person name="de Groot N.N."/>
        </authorList>
    </citation>
    <scope>NUCLEOTIDE SEQUENCE [LARGE SCALE GENOMIC DNA]</scope>
    <source>
        <strain evidence="7 8">CGMCC 1.10076</strain>
    </source>
</reference>
<protein>
    <submittedName>
        <fullName evidence="7">Lipopolysaccharide export system permease protein</fullName>
    </submittedName>
</protein>
<feature type="transmembrane region" description="Helical" evidence="6">
    <location>
        <begin position="12"/>
        <end position="36"/>
    </location>
</feature>
<dbReference type="AlphaFoldDB" id="A0A1G8W4H8"/>
<organism evidence="7 8">
    <name type="scientific">Flavobacterium noncentrifugens</name>
    <dbReference type="NCBI Taxonomy" id="1128970"/>
    <lineage>
        <taxon>Bacteria</taxon>
        <taxon>Pseudomonadati</taxon>
        <taxon>Bacteroidota</taxon>
        <taxon>Flavobacteriia</taxon>
        <taxon>Flavobacteriales</taxon>
        <taxon>Flavobacteriaceae</taxon>
        <taxon>Flavobacterium</taxon>
    </lineage>
</organism>
<keyword evidence="2" id="KW-1003">Cell membrane</keyword>
<evidence type="ECO:0000256" key="1">
    <source>
        <dbReference type="ARBA" id="ARBA00004651"/>
    </source>
</evidence>
<feature type="transmembrane region" description="Helical" evidence="6">
    <location>
        <begin position="370"/>
        <end position="388"/>
    </location>
</feature>
<name>A0A1G8W4H8_9FLAO</name>